<evidence type="ECO:0000313" key="2">
    <source>
        <dbReference type="Proteomes" id="UP000789901"/>
    </source>
</evidence>
<dbReference type="Proteomes" id="UP000789901">
    <property type="component" value="Unassembled WGS sequence"/>
</dbReference>
<evidence type="ECO:0000313" key="1">
    <source>
        <dbReference type="EMBL" id="CAG8514567.1"/>
    </source>
</evidence>
<proteinExistence type="predicted"/>
<comment type="caution">
    <text evidence="1">The sequence shown here is derived from an EMBL/GenBank/DDBJ whole genome shotgun (WGS) entry which is preliminary data.</text>
</comment>
<dbReference type="InterPro" id="IPR016024">
    <property type="entry name" value="ARM-type_fold"/>
</dbReference>
<organism evidence="1 2">
    <name type="scientific">Gigaspora margarita</name>
    <dbReference type="NCBI Taxonomy" id="4874"/>
    <lineage>
        <taxon>Eukaryota</taxon>
        <taxon>Fungi</taxon>
        <taxon>Fungi incertae sedis</taxon>
        <taxon>Mucoromycota</taxon>
        <taxon>Glomeromycotina</taxon>
        <taxon>Glomeromycetes</taxon>
        <taxon>Diversisporales</taxon>
        <taxon>Gigasporaceae</taxon>
        <taxon>Gigaspora</taxon>
    </lineage>
</organism>
<dbReference type="SUPFAM" id="SSF48371">
    <property type="entry name" value="ARM repeat"/>
    <property type="match status" value="1"/>
</dbReference>
<keyword evidence="2" id="KW-1185">Reference proteome</keyword>
<gene>
    <name evidence="1" type="ORF">GMARGA_LOCUS2853</name>
</gene>
<dbReference type="PANTHER" id="PTHR17695">
    <property type="entry name" value="SMALL SUBUNIT PROCESSOME COMPONENT 20 HOMOLOG"/>
    <property type="match status" value="1"/>
</dbReference>
<name>A0ABM8W3E1_GIGMA</name>
<protein>
    <submittedName>
        <fullName evidence="1">24880_t:CDS:1</fullName>
    </submittedName>
</protein>
<dbReference type="PANTHER" id="PTHR17695:SF11">
    <property type="entry name" value="SMALL SUBUNIT PROCESSOME COMPONENT 20 HOMOLOG"/>
    <property type="match status" value="1"/>
</dbReference>
<reference evidence="1 2" key="1">
    <citation type="submission" date="2021-06" db="EMBL/GenBank/DDBJ databases">
        <authorList>
            <person name="Kallberg Y."/>
            <person name="Tangrot J."/>
            <person name="Rosling A."/>
        </authorList>
    </citation>
    <scope>NUCLEOTIDE SEQUENCE [LARGE SCALE GENOMIC DNA]</scope>
    <source>
        <strain evidence="1 2">120-4 pot B 10/14</strain>
    </source>
</reference>
<accession>A0ABM8W3E1</accession>
<sequence length="654" mass="74365">MKDKIMSKELNTGGGKNRYKYQPFNVLVENLKIDITCPATKEQEPEGFGSFFHESLKSWKELNLSTHFKIFVREVSEYCQSLPQLIYHKEKIIQILEKHLQVEDSLALEPLLDLVTKLSRDLEIDFYPFFERIFGAIIPLTRLRDIKILECNISNSYPIRLIAPLLGGEYQKPYVRRFAAEAFAFLLRHVHAENLAQIVNYIVDSFGESPTDVYCEGLSILCYEATQSPDNLLHSNTPILLKELLNASYRHSKNDISIENNPGYRILTMTTVALLHHTKNEYFGPVWNLYLSEIETELNCIVQDNTNENQSISETTSVKFGINLSLIYVCLTVRKGSRVNDLKHVFDIIKNLARYVLVPSLIESNSRNFLRQQFLNSCTSLMMLSKLEDIFTSGKVILDKIFEYNDVDAVLSFCLSLANLKWEHYTQFMLPYIVRFSSTHWNVASTKITIFLAHLLFTKTILISSGTVSSFITKEGLIKFPNVNTECAEDGTGSKADQNIIDGLISFIAHDCDWTSEVHKTDLLDLDSENTQISGLTLISATLTVITRVSVPFLKTFNSLLSLIKSLIQYLHSESSSSTMPPLIHGFPFVLAQNLLGQAIATITNLCKSSSVNNGIDRLIDIWNIIVDDILVVYCTNEVILRSIAEYMGYMRTR</sequence>
<dbReference type="EMBL" id="CAJVQB010000949">
    <property type="protein sequence ID" value="CAG8514567.1"/>
    <property type="molecule type" value="Genomic_DNA"/>
</dbReference>
<dbReference type="InterPro" id="IPR052575">
    <property type="entry name" value="SSU_processome_comp_20"/>
</dbReference>